<accession>A0A0J6FTT6</accession>
<gene>
    <name evidence="2" type="ORF">CPAG_09087</name>
</gene>
<reference evidence="2 3" key="1">
    <citation type="submission" date="2007-06" db="EMBL/GenBank/DDBJ databases">
        <title>The Genome Sequence of Coccidioides posadasii RMSCC_3488.</title>
        <authorList>
            <consortium name="Coccidioides Genome Resources Consortium"/>
            <consortium name="The Broad Institute Genome Sequencing Platform"/>
            <person name="Henn M.R."/>
            <person name="Sykes S."/>
            <person name="Young S."/>
            <person name="Jaffe D."/>
            <person name="Berlin A."/>
            <person name="Alvarez P."/>
            <person name="Butler J."/>
            <person name="Gnerre S."/>
            <person name="Grabherr M."/>
            <person name="Mauceli E."/>
            <person name="Brockman W."/>
            <person name="Kodira C."/>
            <person name="Alvarado L."/>
            <person name="Zeng Q."/>
            <person name="Crawford M."/>
            <person name="Antoine C."/>
            <person name="Devon K."/>
            <person name="Galgiani J."/>
            <person name="Orsborn K."/>
            <person name="Lewis M.L."/>
            <person name="Nusbaum C."/>
            <person name="Galagan J."/>
            <person name="Birren B."/>
        </authorList>
    </citation>
    <scope>NUCLEOTIDE SEQUENCE [LARGE SCALE GENOMIC DNA]</scope>
    <source>
        <strain evidence="2 3">RMSCC 3488</strain>
    </source>
</reference>
<dbReference type="VEuPathDB" id="FungiDB:CPAG_09087"/>
<proteinExistence type="predicted"/>
<name>A0A0J6FTT6_COCPO</name>
<dbReference type="AlphaFoldDB" id="A0A0J6FTT6"/>
<evidence type="ECO:0000313" key="3">
    <source>
        <dbReference type="Proteomes" id="UP000054567"/>
    </source>
</evidence>
<dbReference type="Proteomes" id="UP000054567">
    <property type="component" value="Unassembled WGS sequence"/>
</dbReference>
<evidence type="ECO:0008006" key="4">
    <source>
        <dbReference type="Google" id="ProtNLM"/>
    </source>
</evidence>
<dbReference type="EMBL" id="DS268114">
    <property type="protein sequence ID" value="KMM72795.1"/>
    <property type="molecule type" value="Genomic_DNA"/>
</dbReference>
<feature type="signal peptide" evidence="1">
    <location>
        <begin position="1"/>
        <end position="18"/>
    </location>
</feature>
<reference evidence="3" key="3">
    <citation type="journal article" date="2010" name="Genome Res.">
        <title>Population genomic sequencing of Coccidioides fungi reveals recent hybridization and transposon control.</title>
        <authorList>
            <person name="Neafsey D.E."/>
            <person name="Barker B.M."/>
            <person name="Sharpton T.J."/>
            <person name="Stajich J.E."/>
            <person name="Park D.J."/>
            <person name="Whiston E."/>
            <person name="Hung C.-Y."/>
            <person name="McMahan C."/>
            <person name="White J."/>
            <person name="Sykes S."/>
            <person name="Heiman D."/>
            <person name="Young S."/>
            <person name="Zeng Q."/>
            <person name="Abouelleil A."/>
            <person name="Aftuck L."/>
            <person name="Bessette D."/>
            <person name="Brown A."/>
            <person name="FitzGerald M."/>
            <person name="Lui A."/>
            <person name="Macdonald J.P."/>
            <person name="Priest M."/>
            <person name="Orbach M.J."/>
            <person name="Galgiani J.N."/>
            <person name="Kirkland T.N."/>
            <person name="Cole G.T."/>
            <person name="Birren B.W."/>
            <person name="Henn M.R."/>
            <person name="Taylor J.W."/>
            <person name="Rounsley S.D."/>
        </authorList>
    </citation>
    <scope>NUCLEOTIDE SEQUENCE [LARGE SCALE GENOMIC DNA]</scope>
    <source>
        <strain evidence="3">RMSCC 3488</strain>
    </source>
</reference>
<keyword evidence="1" id="KW-0732">Signal</keyword>
<sequence>MRFYLSLSLSLYISVCFWRRLGKSPASVCGDIRDTSFWAANPAPNQVPRRSIPKSSFSLRTSAKQPTSYYIIHQASGFSAFSTTARIAKPSDGLPSNPHRLRGLACLTAMHDLAHSHVLNTFACFGELRELAPS</sequence>
<evidence type="ECO:0000256" key="1">
    <source>
        <dbReference type="SAM" id="SignalP"/>
    </source>
</evidence>
<organism evidence="2 3">
    <name type="scientific">Coccidioides posadasii RMSCC 3488</name>
    <dbReference type="NCBI Taxonomy" id="454284"/>
    <lineage>
        <taxon>Eukaryota</taxon>
        <taxon>Fungi</taxon>
        <taxon>Dikarya</taxon>
        <taxon>Ascomycota</taxon>
        <taxon>Pezizomycotina</taxon>
        <taxon>Eurotiomycetes</taxon>
        <taxon>Eurotiomycetidae</taxon>
        <taxon>Onygenales</taxon>
        <taxon>Onygenaceae</taxon>
        <taxon>Coccidioides</taxon>
    </lineage>
</organism>
<feature type="chain" id="PRO_5005271286" description="Secreted protein" evidence="1">
    <location>
        <begin position="19"/>
        <end position="134"/>
    </location>
</feature>
<reference evidence="3" key="2">
    <citation type="journal article" date="2009" name="Genome Res.">
        <title>Comparative genomic analyses of the human fungal pathogens Coccidioides and their relatives.</title>
        <authorList>
            <person name="Sharpton T.J."/>
            <person name="Stajich J.E."/>
            <person name="Rounsley S.D."/>
            <person name="Gardner M.J."/>
            <person name="Wortman J.R."/>
            <person name="Jordar V.S."/>
            <person name="Maiti R."/>
            <person name="Kodira C.D."/>
            <person name="Neafsey D.E."/>
            <person name="Zeng Q."/>
            <person name="Hung C.-Y."/>
            <person name="McMahan C."/>
            <person name="Muszewska A."/>
            <person name="Grynberg M."/>
            <person name="Mandel M.A."/>
            <person name="Kellner E.M."/>
            <person name="Barker B.M."/>
            <person name="Galgiani J.N."/>
            <person name="Orbach M.J."/>
            <person name="Kirkland T.N."/>
            <person name="Cole G.T."/>
            <person name="Henn M.R."/>
            <person name="Birren B.W."/>
            <person name="Taylor J.W."/>
        </authorList>
    </citation>
    <scope>NUCLEOTIDE SEQUENCE [LARGE SCALE GENOMIC DNA]</scope>
    <source>
        <strain evidence="3">RMSCC 3488</strain>
    </source>
</reference>
<evidence type="ECO:0000313" key="2">
    <source>
        <dbReference type="EMBL" id="KMM72795.1"/>
    </source>
</evidence>
<protein>
    <recommendedName>
        <fullName evidence="4">Secreted protein</fullName>
    </recommendedName>
</protein>